<protein>
    <recommendedName>
        <fullName evidence="3">Secreted protein</fullName>
    </recommendedName>
</protein>
<proteinExistence type="predicted"/>
<accession>A0AAV8VNY6</accession>
<dbReference type="AlphaFoldDB" id="A0AAV8VNY6"/>
<sequence length="80" mass="9143">MLMTFCVQPLQSLLSGKKDRCFLNCCMASLNKCTRTPPMTKLSVNRVVLLCKQEQPFDNSVYNIISKPSFPWIPVTVKIF</sequence>
<evidence type="ECO:0000313" key="1">
    <source>
        <dbReference type="EMBL" id="KAJ8915840.1"/>
    </source>
</evidence>
<evidence type="ECO:0008006" key="3">
    <source>
        <dbReference type="Google" id="ProtNLM"/>
    </source>
</evidence>
<keyword evidence="2" id="KW-1185">Reference proteome</keyword>
<dbReference type="Proteomes" id="UP001159042">
    <property type="component" value="Unassembled WGS sequence"/>
</dbReference>
<organism evidence="1 2">
    <name type="scientific">Exocentrus adspersus</name>
    <dbReference type="NCBI Taxonomy" id="1586481"/>
    <lineage>
        <taxon>Eukaryota</taxon>
        <taxon>Metazoa</taxon>
        <taxon>Ecdysozoa</taxon>
        <taxon>Arthropoda</taxon>
        <taxon>Hexapoda</taxon>
        <taxon>Insecta</taxon>
        <taxon>Pterygota</taxon>
        <taxon>Neoptera</taxon>
        <taxon>Endopterygota</taxon>
        <taxon>Coleoptera</taxon>
        <taxon>Polyphaga</taxon>
        <taxon>Cucujiformia</taxon>
        <taxon>Chrysomeloidea</taxon>
        <taxon>Cerambycidae</taxon>
        <taxon>Lamiinae</taxon>
        <taxon>Acanthocinini</taxon>
        <taxon>Exocentrus</taxon>
    </lineage>
</organism>
<comment type="caution">
    <text evidence="1">The sequence shown here is derived from an EMBL/GenBank/DDBJ whole genome shotgun (WGS) entry which is preliminary data.</text>
</comment>
<dbReference type="EMBL" id="JANEYG010000049">
    <property type="protein sequence ID" value="KAJ8915840.1"/>
    <property type="molecule type" value="Genomic_DNA"/>
</dbReference>
<name>A0AAV8VNY6_9CUCU</name>
<gene>
    <name evidence="1" type="ORF">NQ315_004653</name>
</gene>
<evidence type="ECO:0000313" key="2">
    <source>
        <dbReference type="Proteomes" id="UP001159042"/>
    </source>
</evidence>
<reference evidence="1 2" key="1">
    <citation type="journal article" date="2023" name="Insect Mol. Biol.">
        <title>Genome sequencing provides insights into the evolution of gene families encoding plant cell wall-degrading enzymes in longhorned beetles.</title>
        <authorList>
            <person name="Shin N.R."/>
            <person name="Okamura Y."/>
            <person name="Kirsch R."/>
            <person name="Pauchet Y."/>
        </authorList>
    </citation>
    <scope>NUCLEOTIDE SEQUENCE [LARGE SCALE GENOMIC DNA]</scope>
    <source>
        <strain evidence="1">EAD_L_NR</strain>
    </source>
</reference>